<evidence type="ECO:0000256" key="5">
    <source>
        <dbReference type="ARBA" id="ARBA00023242"/>
    </source>
</evidence>
<name>A0A0D2IFZ5_9EURO</name>
<keyword evidence="9" id="KW-1185">Reference proteome</keyword>
<dbReference type="STRING" id="1442371.A0A0D2IFZ5"/>
<keyword evidence="2" id="KW-0805">Transcription regulation</keyword>
<dbReference type="GO" id="GO:0000978">
    <property type="term" value="F:RNA polymerase II cis-regulatory region sequence-specific DNA binding"/>
    <property type="evidence" value="ECO:0007669"/>
    <property type="project" value="TreeGrafter"/>
</dbReference>
<dbReference type="InterPro" id="IPR001138">
    <property type="entry name" value="Zn2Cys6_DnaBD"/>
</dbReference>
<evidence type="ECO:0000313" key="8">
    <source>
        <dbReference type="EMBL" id="KIX95981.1"/>
    </source>
</evidence>
<keyword evidence="4" id="KW-0804">Transcription</keyword>
<dbReference type="PROSITE" id="PS00463">
    <property type="entry name" value="ZN2_CY6_FUNGAL_1"/>
    <property type="match status" value="1"/>
</dbReference>
<dbReference type="Pfam" id="PF00172">
    <property type="entry name" value="Zn_clus"/>
    <property type="match status" value="1"/>
</dbReference>
<dbReference type="SMART" id="SM00066">
    <property type="entry name" value="GAL4"/>
    <property type="match status" value="1"/>
</dbReference>
<evidence type="ECO:0000256" key="6">
    <source>
        <dbReference type="SAM" id="MobiDB-lite"/>
    </source>
</evidence>
<dbReference type="InterPro" id="IPR036864">
    <property type="entry name" value="Zn2-C6_fun-type_DNA-bd_sf"/>
</dbReference>
<dbReference type="SUPFAM" id="SSF57701">
    <property type="entry name" value="Zn2/Cys6 DNA-binding domain"/>
    <property type="match status" value="1"/>
</dbReference>
<dbReference type="Gene3D" id="4.10.240.10">
    <property type="entry name" value="Zn(2)-C6 fungal-type DNA-binding domain"/>
    <property type="match status" value="1"/>
</dbReference>
<dbReference type="GO" id="GO:0008270">
    <property type="term" value="F:zinc ion binding"/>
    <property type="evidence" value="ECO:0007669"/>
    <property type="project" value="InterPro"/>
</dbReference>
<dbReference type="RefSeq" id="XP_016630104.1">
    <property type="nucleotide sequence ID" value="XM_016778733.1"/>
</dbReference>
<dbReference type="PANTHER" id="PTHR47424:SF9">
    <property type="entry name" value="TAH-2"/>
    <property type="match status" value="1"/>
</dbReference>
<feature type="compositionally biased region" description="Polar residues" evidence="6">
    <location>
        <begin position="609"/>
        <end position="623"/>
    </location>
</feature>
<dbReference type="InterPro" id="IPR051127">
    <property type="entry name" value="Fungal_SecMet_Regulators"/>
</dbReference>
<dbReference type="GO" id="GO:0005634">
    <property type="term" value="C:nucleus"/>
    <property type="evidence" value="ECO:0007669"/>
    <property type="project" value="TreeGrafter"/>
</dbReference>
<reference evidence="8 9" key="1">
    <citation type="submission" date="2015-01" db="EMBL/GenBank/DDBJ databases">
        <title>The Genome Sequence of Fonsecaea multimorphosa CBS 102226.</title>
        <authorList>
            <consortium name="The Broad Institute Genomics Platform"/>
            <person name="Cuomo C."/>
            <person name="de Hoog S."/>
            <person name="Gorbushina A."/>
            <person name="Stielow B."/>
            <person name="Teixiera M."/>
            <person name="Abouelleil A."/>
            <person name="Chapman S.B."/>
            <person name="Priest M."/>
            <person name="Young S.K."/>
            <person name="Wortman J."/>
            <person name="Nusbaum C."/>
            <person name="Birren B."/>
        </authorList>
    </citation>
    <scope>NUCLEOTIDE SEQUENCE [LARGE SCALE GENOMIC DNA]</scope>
    <source>
        <strain evidence="8 9">CBS 102226</strain>
    </source>
</reference>
<dbReference type="SMART" id="SM00906">
    <property type="entry name" value="Fungal_trans"/>
    <property type="match status" value="1"/>
</dbReference>
<dbReference type="GO" id="GO:0006351">
    <property type="term" value="P:DNA-templated transcription"/>
    <property type="evidence" value="ECO:0007669"/>
    <property type="project" value="InterPro"/>
</dbReference>
<evidence type="ECO:0000313" key="9">
    <source>
        <dbReference type="Proteomes" id="UP000053411"/>
    </source>
</evidence>
<evidence type="ECO:0000256" key="4">
    <source>
        <dbReference type="ARBA" id="ARBA00023163"/>
    </source>
</evidence>
<dbReference type="VEuPathDB" id="FungiDB:Z520_08236"/>
<keyword evidence="3" id="KW-0238">DNA-binding</keyword>
<dbReference type="InterPro" id="IPR007219">
    <property type="entry name" value="XnlR_reg_dom"/>
</dbReference>
<dbReference type="Pfam" id="PF04082">
    <property type="entry name" value="Fungal_trans"/>
    <property type="match status" value="1"/>
</dbReference>
<dbReference type="GO" id="GO:0000435">
    <property type="term" value="P:positive regulation of transcription from RNA polymerase II promoter by galactose"/>
    <property type="evidence" value="ECO:0007669"/>
    <property type="project" value="TreeGrafter"/>
</dbReference>
<organism evidence="8 9">
    <name type="scientific">Fonsecaea multimorphosa CBS 102226</name>
    <dbReference type="NCBI Taxonomy" id="1442371"/>
    <lineage>
        <taxon>Eukaryota</taxon>
        <taxon>Fungi</taxon>
        <taxon>Dikarya</taxon>
        <taxon>Ascomycota</taxon>
        <taxon>Pezizomycotina</taxon>
        <taxon>Eurotiomycetes</taxon>
        <taxon>Chaetothyriomycetidae</taxon>
        <taxon>Chaetothyriales</taxon>
        <taxon>Herpotrichiellaceae</taxon>
        <taxon>Fonsecaea</taxon>
    </lineage>
</organism>
<dbReference type="EMBL" id="KN848079">
    <property type="protein sequence ID" value="KIX95981.1"/>
    <property type="molecule type" value="Genomic_DNA"/>
</dbReference>
<dbReference type="CDD" id="cd00067">
    <property type="entry name" value="GAL4"/>
    <property type="match status" value="1"/>
</dbReference>
<dbReference type="PANTHER" id="PTHR47424">
    <property type="entry name" value="REGULATORY PROTEIN GAL4"/>
    <property type="match status" value="1"/>
</dbReference>
<dbReference type="Proteomes" id="UP000053411">
    <property type="component" value="Unassembled WGS sequence"/>
</dbReference>
<keyword evidence="5" id="KW-0539">Nucleus</keyword>
<dbReference type="CDD" id="cd12148">
    <property type="entry name" value="fungal_TF_MHR"/>
    <property type="match status" value="1"/>
</dbReference>
<dbReference type="GeneID" id="27713982"/>
<feature type="region of interest" description="Disordered" evidence="6">
    <location>
        <begin position="44"/>
        <end position="74"/>
    </location>
</feature>
<proteinExistence type="predicted"/>
<feature type="domain" description="Zn(2)-C6 fungal-type" evidence="7">
    <location>
        <begin position="5"/>
        <end position="35"/>
    </location>
</feature>
<protein>
    <recommendedName>
        <fullName evidence="7">Zn(2)-C6 fungal-type domain-containing protein</fullName>
    </recommendedName>
</protein>
<dbReference type="PROSITE" id="PS50048">
    <property type="entry name" value="ZN2_CY6_FUNGAL_2"/>
    <property type="match status" value="1"/>
</dbReference>
<evidence type="ECO:0000256" key="3">
    <source>
        <dbReference type="ARBA" id="ARBA00023125"/>
    </source>
</evidence>
<gene>
    <name evidence="8" type="ORF">Z520_08236</name>
</gene>
<dbReference type="AlphaFoldDB" id="A0A0D2IFZ5"/>
<dbReference type="OrthoDB" id="1919336at2759"/>
<accession>A0A0D2IFZ5</accession>
<feature type="compositionally biased region" description="Low complexity" evidence="6">
    <location>
        <begin position="53"/>
        <end position="69"/>
    </location>
</feature>
<keyword evidence="1" id="KW-0479">Metal-binding</keyword>
<dbReference type="GO" id="GO:0000981">
    <property type="term" value="F:DNA-binding transcription factor activity, RNA polymerase II-specific"/>
    <property type="evidence" value="ECO:0007669"/>
    <property type="project" value="InterPro"/>
</dbReference>
<feature type="region of interest" description="Disordered" evidence="6">
    <location>
        <begin position="598"/>
        <end position="623"/>
    </location>
</feature>
<sequence>MSSKTCELCKLRHQKCSRTRPTCVYCQIRGVECIYPDTPAKQVTRLATRPPRASSDVDASATTSTTSKSQRVHDTVFDSKAASQQVNSSRNPATLNSTPVTNKVVIDTPTETSSDLSAPIWPIETGACKESSTSFLLDSLASLWADKSSLGKDQILKGNKFTEASTFTLPSSAISAHKGLISLDEQLPDKATATEWLNTFLRGPNMLFRICNETESWRLLDSIYMKEDIDDPSKCSIWLQLAAGCRFTTGTDEESYITLFESGHQYLEWCIEQSEEVDPVWVVPPMLLSCLYFMGSKPKTCWLTLGAAIRLAQVHSLDREKEYCPRFSEDEYERWSQVWRAMIFFDAWLSITLGKHPQISQKTTQDSFVNMSLEEFALPNASIEVNIAKLSVLICRFLVRLCQGKMSSKTQEVFFHALEEWASNLPQNLRYFPDMYDPEASQADEVGSLYLETFYFASVMTLTKPEVFASLSTKRQQISSHSRLFSQACVDASAQIGHSASRILERGFLFKRSWLVTTIVYHAGLVLALSLSVQKTSLRYNLNSPGSHHPKKKGLAAVTDVLSSCASHNPLARHNHEVLCYFRELIESYEGLENVSPSHSSGRELFGTPHTQATPPSFRESSMATTSPSSLWWQTSLDGLTSTSSRSDSHSSYGILAGPDQAISAQNELSGSAAANYHQGSVLDPTCLGWATPLPNNGSNYSYSNKLRSQPGSTNPGLEHYKPYMENFWSAEAFDFAQQAEAQGAVHSWELDSGG</sequence>
<evidence type="ECO:0000256" key="1">
    <source>
        <dbReference type="ARBA" id="ARBA00022723"/>
    </source>
</evidence>
<evidence type="ECO:0000259" key="7">
    <source>
        <dbReference type="PROSITE" id="PS50048"/>
    </source>
</evidence>
<evidence type="ECO:0000256" key="2">
    <source>
        <dbReference type="ARBA" id="ARBA00023015"/>
    </source>
</evidence>